<reference evidence="1 2" key="1">
    <citation type="submission" date="2020-02" db="EMBL/GenBank/DDBJ databases">
        <title>Genome sequence of strain CCNWXJ40-4.</title>
        <authorList>
            <person name="Gao J."/>
            <person name="Sun J."/>
        </authorList>
    </citation>
    <scope>NUCLEOTIDE SEQUENCE [LARGE SCALE GENOMIC DNA]</scope>
    <source>
        <strain evidence="1 2">CCNWXJ 40-4</strain>
    </source>
</reference>
<keyword evidence="2" id="KW-1185">Reference proteome</keyword>
<dbReference type="AlphaFoldDB" id="A0A6G4WJ08"/>
<organism evidence="1 2">
    <name type="scientific">Allomesorhizobium camelthorni</name>
    <dbReference type="NCBI Taxonomy" id="475069"/>
    <lineage>
        <taxon>Bacteria</taxon>
        <taxon>Pseudomonadati</taxon>
        <taxon>Pseudomonadota</taxon>
        <taxon>Alphaproteobacteria</taxon>
        <taxon>Hyphomicrobiales</taxon>
        <taxon>Phyllobacteriaceae</taxon>
        <taxon>Allomesorhizobium</taxon>
    </lineage>
</organism>
<gene>
    <name evidence="1" type="ORF">G6N73_26275</name>
</gene>
<dbReference type="EMBL" id="JAAKZF010000057">
    <property type="protein sequence ID" value="NGO54589.1"/>
    <property type="molecule type" value="Genomic_DNA"/>
</dbReference>
<accession>A0A6G4WJ08</accession>
<dbReference type="RefSeq" id="WP_165032926.1">
    <property type="nucleotide sequence ID" value="NZ_JAAKZF010000057.1"/>
</dbReference>
<comment type="caution">
    <text evidence="1">The sequence shown here is derived from an EMBL/GenBank/DDBJ whole genome shotgun (WGS) entry which is preliminary data.</text>
</comment>
<protein>
    <submittedName>
        <fullName evidence="1">Uncharacterized protein</fullName>
    </submittedName>
</protein>
<proteinExistence type="predicted"/>
<evidence type="ECO:0000313" key="1">
    <source>
        <dbReference type="EMBL" id="NGO54589.1"/>
    </source>
</evidence>
<dbReference type="Proteomes" id="UP001642900">
    <property type="component" value="Unassembled WGS sequence"/>
</dbReference>
<sequence>MTSPADPAARYFEAIRAALTGLEIFMRDDRSPLYRHGIVAKVVAEYIARLEKSFACWENRLGFMDKFRISRAESGFPVYQNILELENDRRTAAKRLAGIPEAGELRVEMADFILRHKDFPAALQKSMAERLYLEDVKDGVVFGPFLLAQTAKVSVNPKTFRPYYLVHWASFDGTANLPLIYMATIEDSSEAMVEQLVGENGKLSEKVEIPLPVDGLLNPELAHRFDDFTEKNSAYTLSPATIASNLDKDFETLHPKQLRRVVLGPFYSAGITEHNSAVADVLSKVRKPENAWLLTWTIQEIYSKGERPGRKGLWSSEPATEEFYINTDDLEAARQGVSSYEKHALVPHEAYQALYAAGEAQKIFLGYKVHILSKGRVISDV</sequence>
<name>A0A6G4WJ08_9HYPH</name>
<evidence type="ECO:0000313" key="2">
    <source>
        <dbReference type="Proteomes" id="UP001642900"/>
    </source>
</evidence>